<comment type="cofactor">
    <cofactor evidence="2">
        <name>Mg(2+)</name>
        <dbReference type="ChEBI" id="CHEBI:18420"/>
    </cofactor>
</comment>
<dbReference type="SUPFAM" id="SSF56219">
    <property type="entry name" value="DNase I-like"/>
    <property type="match status" value="1"/>
</dbReference>
<evidence type="ECO:0000256" key="5">
    <source>
        <dbReference type="ARBA" id="ARBA00022763"/>
    </source>
</evidence>
<dbReference type="InterPro" id="IPR051547">
    <property type="entry name" value="TDP2-like"/>
</dbReference>
<dbReference type="Pfam" id="PF03372">
    <property type="entry name" value="Exo_endo_phos"/>
    <property type="match status" value="1"/>
</dbReference>
<sequence length="356" mass="40699">MAIKIRKLLIGGLLTLNALMVIAMNLCAYSSWLHPQKYPEISYFGLMFPAFLAGTLFFMLIWIFIRKIYMLISVAGMLLCAGSIRTFCPINFPEDAPEGSIKILSYNVLHFGDRAQDIPMEENPICKYIINSNADIVCLQEAPDKSKNEQIKELFSMYPYTSHETVNNTILLCLSKYPILKTEPIHFQSSTNGSMKYDILIGKDTVMVLNNHLESYKLNDEDKKSYKDMIKDPEKKNIKSGYKKLSEKLAVADSLRSLQADTLQDIIEKCGRKYIIACGDFNDASISYVHRTMTRNLKDAYTMSGNGPGLSYNRSGMYFRIDNIFISDSWKPYGATVDRSIKESDHYPIYCYLHKR</sequence>
<dbReference type="CDD" id="cd09084">
    <property type="entry name" value="EEP-2"/>
    <property type="match status" value="1"/>
</dbReference>
<gene>
    <name evidence="11" type="ORF">BHV76_06300</name>
</gene>
<feature type="transmembrane region" description="Helical" evidence="9">
    <location>
        <begin position="43"/>
        <end position="63"/>
    </location>
</feature>
<dbReference type="GO" id="GO:0006281">
    <property type="term" value="P:DNA repair"/>
    <property type="evidence" value="ECO:0007669"/>
    <property type="project" value="UniProtKB-KW"/>
</dbReference>
<dbReference type="GO" id="GO:0004518">
    <property type="term" value="F:nuclease activity"/>
    <property type="evidence" value="ECO:0007669"/>
    <property type="project" value="UniProtKB-KW"/>
</dbReference>
<evidence type="ECO:0000256" key="1">
    <source>
        <dbReference type="ARBA" id="ARBA00001936"/>
    </source>
</evidence>
<evidence type="ECO:0000256" key="9">
    <source>
        <dbReference type="SAM" id="Phobius"/>
    </source>
</evidence>
<comment type="cofactor">
    <cofactor evidence="1">
        <name>Mn(2+)</name>
        <dbReference type="ChEBI" id="CHEBI:29035"/>
    </cofactor>
</comment>
<keyword evidence="9" id="KW-0812">Transmembrane</keyword>
<accession>A0A854C598</accession>
<evidence type="ECO:0000259" key="10">
    <source>
        <dbReference type="Pfam" id="PF03372"/>
    </source>
</evidence>
<protein>
    <recommendedName>
        <fullName evidence="10">Endonuclease/exonuclease/phosphatase domain-containing protein</fullName>
    </recommendedName>
</protein>
<evidence type="ECO:0000256" key="7">
    <source>
        <dbReference type="ARBA" id="ARBA00022842"/>
    </source>
</evidence>
<dbReference type="GO" id="GO:0016787">
    <property type="term" value="F:hydrolase activity"/>
    <property type="evidence" value="ECO:0007669"/>
    <property type="project" value="UniProtKB-KW"/>
</dbReference>
<keyword evidence="6" id="KW-0378">Hydrolase</keyword>
<dbReference type="PANTHER" id="PTHR15822">
    <property type="entry name" value="TRAF AND TNF RECEPTOR-ASSOCIATED PROTEIN"/>
    <property type="match status" value="1"/>
</dbReference>
<proteinExistence type="predicted"/>
<dbReference type="Gene3D" id="3.60.10.10">
    <property type="entry name" value="Endonuclease/exonuclease/phosphatase"/>
    <property type="match status" value="1"/>
</dbReference>
<feature type="transmembrane region" description="Helical" evidence="9">
    <location>
        <begin position="68"/>
        <end position="87"/>
    </location>
</feature>
<name>A0A854C598_9BACT</name>
<keyword evidence="5" id="KW-0227">DNA damage</keyword>
<dbReference type="EMBL" id="MNQR01000019">
    <property type="protein sequence ID" value="OKZ10487.1"/>
    <property type="molecule type" value="Genomic_DNA"/>
</dbReference>
<dbReference type="InterPro" id="IPR005135">
    <property type="entry name" value="Endo/exonuclease/phosphatase"/>
</dbReference>
<keyword evidence="9" id="KW-1133">Transmembrane helix</keyword>
<evidence type="ECO:0000313" key="12">
    <source>
        <dbReference type="Proteomes" id="UP000186685"/>
    </source>
</evidence>
<evidence type="ECO:0000256" key="4">
    <source>
        <dbReference type="ARBA" id="ARBA00022723"/>
    </source>
</evidence>
<dbReference type="Proteomes" id="UP000186685">
    <property type="component" value="Unassembled WGS sequence"/>
</dbReference>
<reference evidence="11 12" key="1">
    <citation type="journal article" date="2016" name="Nat. Biotechnol.">
        <title>Measurement of bacterial replication rates in microbial communities.</title>
        <authorList>
            <person name="Brown C.T."/>
            <person name="Olm M.R."/>
            <person name="Thomas B.C."/>
            <person name="Banfield J.F."/>
        </authorList>
    </citation>
    <scope>NUCLEOTIDE SEQUENCE [LARGE SCALE GENOMIC DNA]</scope>
    <source>
        <strain evidence="11">45_130</strain>
    </source>
</reference>
<keyword evidence="4" id="KW-0479">Metal-binding</keyword>
<evidence type="ECO:0000256" key="3">
    <source>
        <dbReference type="ARBA" id="ARBA00022722"/>
    </source>
</evidence>
<keyword evidence="7" id="KW-0460">Magnesium</keyword>
<organism evidence="11 12">
    <name type="scientific">Phocaeicola plebeius</name>
    <dbReference type="NCBI Taxonomy" id="310297"/>
    <lineage>
        <taxon>Bacteria</taxon>
        <taxon>Pseudomonadati</taxon>
        <taxon>Bacteroidota</taxon>
        <taxon>Bacteroidia</taxon>
        <taxon>Bacteroidales</taxon>
        <taxon>Bacteroidaceae</taxon>
        <taxon>Phocaeicola</taxon>
    </lineage>
</organism>
<comment type="caution">
    <text evidence="11">The sequence shown here is derived from an EMBL/GenBank/DDBJ whole genome shotgun (WGS) entry which is preliminary data.</text>
</comment>
<evidence type="ECO:0000256" key="8">
    <source>
        <dbReference type="ARBA" id="ARBA00023204"/>
    </source>
</evidence>
<keyword evidence="3" id="KW-0540">Nuclease</keyword>
<feature type="domain" description="Endonuclease/exonuclease/phosphatase" evidence="10">
    <location>
        <begin position="104"/>
        <end position="346"/>
    </location>
</feature>
<evidence type="ECO:0000256" key="6">
    <source>
        <dbReference type="ARBA" id="ARBA00022801"/>
    </source>
</evidence>
<dbReference type="AlphaFoldDB" id="A0A854C598"/>
<dbReference type="PANTHER" id="PTHR15822:SF4">
    <property type="entry name" value="TYROSYL-DNA PHOSPHODIESTERASE 2"/>
    <property type="match status" value="1"/>
</dbReference>
<evidence type="ECO:0000313" key="11">
    <source>
        <dbReference type="EMBL" id="OKZ10487.1"/>
    </source>
</evidence>
<keyword evidence="9" id="KW-0472">Membrane</keyword>
<keyword evidence="8" id="KW-0234">DNA repair</keyword>
<dbReference type="InterPro" id="IPR036691">
    <property type="entry name" value="Endo/exonu/phosph_ase_sf"/>
</dbReference>
<evidence type="ECO:0000256" key="2">
    <source>
        <dbReference type="ARBA" id="ARBA00001946"/>
    </source>
</evidence>
<dbReference type="GO" id="GO:0046872">
    <property type="term" value="F:metal ion binding"/>
    <property type="evidence" value="ECO:0007669"/>
    <property type="project" value="UniProtKB-KW"/>
</dbReference>